<feature type="domain" description="Amidohydrolase-related" evidence="1">
    <location>
        <begin position="58"/>
        <end position="420"/>
    </location>
</feature>
<dbReference type="SUPFAM" id="SSF51556">
    <property type="entry name" value="Metallo-dependent hydrolases"/>
    <property type="match status" value="1"/>
</dbReference>
<dbReference type="EMBL" id="LJCO01000068">
    <property type="protein sequence ID" value="KPV42898.1"/>
    <property type="molecule type" value="Genomic_DNA"/>
</dbReference>
<reference evidence="2 3" key="1">
    <citation type="submission" date="2015-09" db="EMBL/GenBank/DDBJ databases">
        <title>Draft genome sequence of Alicyclobacillus ferrooxydans DSM 22381.</title>
        <authorList>
            <person name="Hemp J."/>
        </authorList>
    </citation>
    <scope>NUCLEOTIDE SEQUENCE [LARGE SCALE GENOMIC DNA]</scope>
    <source>
        <strain evidence="2 3">TC-34</strain>
    </source>
</reference>
<dbReference type="InterPro" id="IPR032466">
    <property type="entry name" value="Metal_Hydrolase"/>
</dbReference>
<evidence type="ECO:0000313" key="2">
    <source>
        <dbReference type="EMBL" id="KPV42898.1"/>
    </source>
</evidence>
<dbReference type="AlphaFoldDB" id="A0A0P9CIQ5"/>
<dbReference type="PANTHER" id="PTHR43794:SF5">
    <property type="entry name" value="CHLOROHYDROLASE FAMILY PROTEIN"/>
    <property type="match status" value="1"/>
</dbReference>
<accession>A0A0P9CIQ5</accession>
<dbReference type="RefSeq" id="WP_054970038.1">
    <property type="nucleotide sequence ID" value="NZ_LJCO01000068.1"/>
</dbReference>
<keyword evidence="3" id="KW-1185">Reference proteome</keyword>
<dbReference type="Proteomes" id="UP000050482">
    <property type="component" value="Unassembled WGS sequence"/>
</dbReference>
<dbReference type="InterPro" id="IPR011059">
    <property type="entry name" value="Metal-dep_hydrolase_composite"/>
</dbReference>
<dbReference type="Pfam" id="PF01979">
    <property type="entry name" value="Amidohydro_1"/>
    <property type="match status" value="1"/>
</dbReference>
<gene>
    <name evidence="2" type="ORF">AN477_15305</name>
</gene>
<dbReference type="GO" id="GO:0016810">
    <property type="term" value="F:hydrolase activity, acting on carbon-nitrogen (but not peptide) bonds"/>
    <property type="evidence" value="ECO:0007669"/>
    <property type="project" value="InterPro"/>
</dbReference>
<name>A0A0P9CIQ5_9BACL</name>
<proteinExistence type="predicted"/>
<dbReference type="PANTHER" id="PTHR43794">
    <property type="entry name" value="AMINOHYDROLASE SSNA-RELATED"/>
    <property type="match status" value="1"/>
</dbReference>
<dbReference type="PATRIC" id="fig|471514.4.peg.3356"/>
<dbReference type="SUPFAM" id="SSF51338">
    <property type="entry name" value="Composite domain of metallo-dependent hydrolases"/>
    <property type="match status" value="1"/>
</dbReference>
<dbReference type="Gene3D" id="2.30.40.10">
    <property type="entry name" value="Urease, subunit C, domain 1"/>
    <property type="match status" value="1"/>
</dbReference>
<sequence>MVTLSEKVLIRNGCVLTMDDSLGNFENADILIENGKITAVQPGLDVSDAEIVDATGMIVLPGFVDTHRHVWESVIRNAGADWSLQTYLGHLYFGGLGGKLRPEDVYIGNLLGALEALDAGITSLLDWSMVNSPEHGDEMVRALQESGIRAVFAHGTPLLGAGDFWSRDSQLTHSHDAKRLKEKYFSSTDQLLTMGLAIRGPEFSSWEATLHDIKLARELDAICSMHVGFGSWGFVDHSIEKMYEAGLLGPDMNLVHSNSITDEACRMIAETGTSVSVTPEVEMMMGHGYPLTGRLFEQGGRPTIGIDVVTSTGGDMFAQMKFAIQADRQRVNAPILGRGEMPDKLNISAREVLKFATIDGARALGLESKVGSLTPGKQADIVMIRATDINLTPVNDPIGAVVLCAHTGNVDSVFVAGRAVKRGGRLLDVDMGRISALAAKTRDYIFAEYGVPEGAWPLQQGTTTAQS</sequence>
<dbReference type="NCBIfam" id="NF006056">
    <property type="entry name" value="PRK08204.1"/>
    <property type="match status" value="1"/>
</dbReference>
<dbReference type="Gene3D" id="3.20.20.140">
    <property type="entry name" value="Metal-dependent hydrolases"/>
    <property type="match status" value="1"/>
</dbReference>
<evidence type="ECO:0000259" key="1">
    <source>
        <dbReference type="Pfam" id="PF01979"/>
    </source>
</evidence>
<comment type="caution">
    <text evidence="2">The sequence shown here is derived from an EMBL/GenBank/DDBJ whole genome shotgun (WGS) entry which is preliminary data.</text>
</comment>
<dbReference type="InterPro" id="IPR006680">
    <property type="entry name" value="Amidohydro-rel"/>
</dbReference>
<organism evidence="2 3">
    <name type="scientific">Alicyclobacillus ferrooxydans</name>
    <dbReference type="NCBI Taxonomy" id="471514"/>
    <lineage>
        <taxon>Bacteria</taxon>
        <taxon>Bacillati</taxon>
        <taxon>Bacillota</taxon>
        <taxon>Bacilli</taxon>
        <taxon>Bacillales</taxon>
        <taxon>Alicyclobacillaceae</taxon>
        <taxon>Alicyclobacillus</taxon>
    </lineage>
</organism>
<dbReference type="InterPro" id="IPR050287">
    <property type="entry name" value="MTA/SAH_deaminase"/>
</dbReference>
<dbReference type="STRING" id="471514.AN477_15305"/>
<protein>
    <recommendedName>
        <fullName evidence="1">Amidohydrolase-related domain-containing protein</fullName>
    </recommendedName>
</protein>
<evidence type="ECO:0000313" key="3">
    <source>
        <dbReference type="Proteomes" id="UP000050482"/>
    </source>
</evidence>